<keyword evidence="2" id="KW-1185">Reference proteome</keyword>
<organism evidence="1 2">
    <name type="scientific">Gossypium darwinii</name>
    <name type="common">Darwin's cotton</name>
    <name type="synonym">Gossypium barbadense var. darwinii</name>
    <dbReference type="NCBI Taxonomy" id="34276"/>
    <lineage>
        <taxon>Eukaryota</taxon>
        <taxon>Viridiplantae</taxon>
        <taxon>Streptophyta</taxon>
        <taxon>Embryophyta</taxon>
        <taxon>Tracheophyta</taxon>
        <taxon>Spermatophyta</taxon>
        <taxon>Magnoliopsida</taxon>
        <taxon>eudicotyledons</taxon>
        <taxon>Gunneridae</taxon>
        <taxon>Pentapetalae</taxon>
        <taxon>rosids</taxon>
        <taxon>malvids</taxon>
        <taxon>Malvales</taxon>
        <taxon>Malvaceae</taxon>
        <taxon>Malvoideae</taxon>
        <taxon>Gossypium</taxon>
    </lineage>
</organism>
<proteinExistence type="predicted"/>
<gene>
    <name evidence="1" type="ORF">ES288_D08G077800v1</name>
</gene>
<protein>
    <submittedName>
        <fullName evidence="1">Uncharacterized protein</fullName>
    </submittedName>
</protein>
<evidence type="ECO:0000313" key="2">
    <source>
        <dbReference type="Proteomes" id="UP000323506"/>
    </source>
</evidence>
<reference evidence="1 2" key="1">
    <citation type="submission" date="2019-06" db="EMBL/GenBank/DDBJ databases">
        <title>WGS assembly of Gossypium darwinii.</title>
        <authorList>
            <person name="Chen Z.J."/>
            <person name="Sreedasyam A."/>
            <person name="Ando A."/>
            <person name="Song Q."/>
            <person name="De L."/>
            <person name="Hulse-Kemp A."/>
            <person name="Ding M."/>
            <person name="Ye W."/>
            <person name="Kirkbride R."/>
            <person name="Jenkins J."/>
            <person name="Plott C."/>
            <person name="Lovell J."/>
            <person name="Lin Y.-M."/>
            <person name="Vaughn R."/>
            <person name="Liu B."/>
            <person name="Li W."/>
            <person name="Simpson S."/>
            <person name="Scheffler B."/>
            <person name="Saski C."/>
            <person name="Grover C."/>
            <person name="Hu G."/>
            <person name="Conover J."/>
            <person name="Carlson J."/>
            <person name="Shu S."/>
            <person name="Boston L."/>
            <person name="Williams M."/>
            <person name="Peterson D."/>
            <person name="Mcgee K."/>
            <person name="Jones D."/>
            <person name="Wendel J."/>
            <person name="Stelly D."/>
            <person name="Grimwood J."/>
            <person name="Schmutz J."/>
        </authorList>
    </citation>
    <scope>NUCLEOTIDE SEQUENCE [LARGE SCALE GENOMIC DNA]</scope>
    <source>
        <strain evidence="1">1808015.09</strain>
    </source>
</reference>
<dbReference type="AlphaFoldDB" id="A0A5D2BHK9"/>
<name>A0A5D2BHK9_GOSDA</name>
<dbReference type="Proteomes" id="UP000323506">
    <property type="component" value="Chromosome D08"/>
</dbReference>
<sequence>MILDDGGTFFSIFRNKVCLPRSWKGSVCFLSLLKSYSRVPIGIQVSNPHRRHFVPLTIKDLGQG</sequence>
<evidence type="ECO:0000313" key="1">
    <source>
        <dbReference type="EMBL" id="TYG56617.1"/>
    </source>
</evidence>
<accession>A0A5D2BHK9</accession>
<dbReference type="EMBL" id="CM017708">
    <property type="protein sequence ID" value="TYG56617.1"/>
    <property type="molecule type" value="Genomic_DNA"/>
</dbReference>